<dbReference type="InterPro" id="IPR016181">
    <property type="entry name" value="Acyl_CoA_acyltransferase"/>
</dbReference>
<proteinExistence type="predicted"/>
<dbReference type="CDD" id="cd04301">
    <property type="entry name" value="NAT_SF"/>
    <property type="match status" value="1"/>
</dbReference>
<evidence type="ECO:0000313" key="2">
    <source>
        <dbReference type="Proteomes" id="UP000225215"/>
    </source>
</evidence>
<dbReference type="SUPFAM" id="SSF55729">
    <property type="entry name" value="Acyl-CoA N-acyltransferases (Nat)"/>
    <property type="match status" value="1"/>
</dbReference>
<dbReference type="Gene3D" id="3.40.630.30">
    <property type="match status" value="1"/>
</dbReference>
<dbReference type="EMBL" id="KY290955">
    <property type="protein sequence ID" value="APU01795.1"/>
    <property type="molecule type" value="Genomic_DNA"/>
</dbReference>
<sequence length="189" mass="22127">MNIVYDRNCELPFVHCKGVDIITKHLTKFASNVSRIINDTNWVLSIYQMEGTDYEFSLHCGKKVKLIRTINLHTGYFEHDTFCVDEEFQKMGITQLMIRASVDICEELSIKKVITSAILDGRIVWLKRGFIPFNIEKYFNDLESNGLVVNDKDRNEYWFTKENIKNNEKVLANVSWHGYAMVETLKEFV</sequence>
<evidence type="ECO:0000313" key="1">
    <source>
        <dbReference type="EMBL" id="APU01795.1"/>
    </source>
</evidence>
<dbReference type="Proteomes" id="UP000225215">
    <property type="component" value="Segment"/>
</dbReference>
<name>A0A219YCW9_9CAUD</name>
<accession>A0A219YCW9</accession>
<protein>
    <submittedName>
        <fullName evidence="1">Uncharacterized protein</fullName>
    </submittedName>
</protein>
<reference evidence="1 2" key="1">
    <citation type="journal article" date="2017" name="Sci. Rep.">
        <title>Characterization and diversity of phages infecting Aeromonas salmonicida subsp. salmonicida.</title>
        <authorList>
            <person name="Vincent A.T."/>
            <person name="Paquet V.E."/>
            <person name="Bernatchez A."/>
            <person name="Tremblay D.M."/>
            <person name="Moineau S."/>
            <person name="Charette S.J."/>
        </authorList>
    </citation>
    <scope>NUCLEOTIDE SEQUENCE [LARGE SCALE GENOMIC DNA]</scope>
</reference>
<organism evidence="1 2">
    <name type="scientific">Aeromonas phage 65.2</name>
    <dbReference type="NCBI Taxonomy" id="1932896"/>
    <lineage>
        <taxon>Viruses</taxon>
        <taxon>Duplodnaviria</taxon>
        <taxon>Heunggongvirae</taxon>
        <taxon>Uroviricota</taxon>
        <taxon>Caudoviricetes</taxon>
        <taxon>Pantevenvirales</taxon>
        <taxon>Straboviridae</taxon>
        <taxon>Emmerichvirinae</taxon>
        <taxon>Ishigurovirus</taxon>
        <taxon>Ishigurovirus osborne</taxon>
    </lineage>
</organism>